<reference evidence="2" key="1">
    <citation type="journal article" date="2023" name="G3 (Bethesda)">
        <title>Genome assembly and association tests identify interacting loci associated with vigor, precocity, and sex in interspecific pistachio rootstocks.</title>
        <authorList>
            <person name="Palmer W."/>
            <person name="Jacygrad E."/>
            <person name="Sagayaradj S."/>
            <person name="Cavanaugh K."/>
            <person name="Han R."/>
            <person name="Bertier L."/>
            <person name="Beede B."/>
            <person name="Kafkas S."/>
            <person name="Golino D."/>
            <person name="Preece J."/>
            <person name="Michelmore R."/>
        </authorList>
    </citation>
    <scope>NUCLEOTIDE SEQUENCE [LARGE SCALE GENOMIC DNA]</scope>
</reference>
<organism evidence="1 2">
    <name type="scientific">Pistacia integerrima</name>
    <dbReference type="NCBI Taxonomy" id="434235"/>
    <lineage>
        <taxon>Eukaryota</taxon>
        <taxon>Viridiplantae</taxon>
        <taxon>Streptophyta</taxon>
        <taxon>Embryophyta</taxon>
        <taxon>Tracheophyta</taxon>
        <taxon>Spermatophyta</taxon>
        <taxon>Magnoliopsida</taxon>
        <taxon>eudicotyledons</taxon>
        <taxon>Gunneridae</taxon>
        <taxon>Pentapetalae</taxon>
        <taxon>rosids</taxon>
        <taxon>malvids</taxon>
        <taxon>Sapindales</taxon>
        <taxon>Anacardiaceae</taxon>
        <taxon>Pistacia</taxon>
    </lineage>
</organism>
<gene>
    <name evidence="1" type="ORF">Pint_35267</name>
</gene>
<accession>A0ACC0Y0B1</accession>
<proteinExistence type="predicted"/>
<protein>
    <submittedName>
        <fullName evidence="1">Uncharacterized protein</fullName>
    </submittedName>
</protein>
<evidence type="ECO:0000313" key="1">
    <source>
        <dbReference type="EMBL" id="KAJ0027833.1"/>
    </source>
</evidence>
<name>A0ACC0Y0B1_9ROSI</name>
<keyword evidence="2" id="KW-1185">Reference proteome</keyword>
<comment type="caution">
    <text evidence="1">The sequence shown here is derived from an EMBL/GenBank/DDBJ whole genome shotgun (WGS) entry which is preliminary data.</text>
</comment>
<dbReference type="EMBL" id="CM047744">
    <property type="protein sequence ID" value="KAJ0027833.1"/>
    <property type="molecule type" value="Genomic_DNA"/>
</dbReference>
<dbReference type="Proteomes" id="UP001163603">
    <property type="component" value="Chromosome 9"/>
</dbReference>
<sequence length="364" mass="40261">MAMNFLLRYFITLALLISHFKILYADQSSSFSFKTFVKDPNLDSNIALYGDAKVVNDEFSVQLTNSVSSSAGRVMYKKPIKLVVEGKPRNLASFSTNFSFSMFKESGDGLAFVMAPSVLNFNGFGNSSFGLSQVLEKDIFRVVAVEFDTLRDAKYGDLNDNHVGIDVGSLSSVKVSNVSSHNMSLNSGKKFTSWIDYEASSKRLEVRLSHFGDSKPVDPLLSYPIDLSKVWNNEEVFVGLSSSNGNSTQICSVYSWSFNLRRVPHWMHSQPLDPETVVKNTKTPLPAPKRSDCLLRVLAALILGAACGALGASIVLYLWTIFANRRPVVPVTPEECAMHTVDFEYKKVKATVDKAIEDGKKVDS</sequence>
<evidence type="ECO:0000313" key="2">
    <source>
        <dbReference type="Proteomes" id="UP001163603"/>
    </source>
</evidence>